<gene>
    <name evidence="2" type="ORF">AS592_05390</name>
</gene>
<dbReference type="PANTHER" id="PTHR45947:SF3">
    <property type="entry name" value="SULFOQUINOVOSYL TRANSFERASE SQD2"/>
    <property type="match status" value="1"/>
</dbReference>
<sequence length="251" mass="29041">DYLWVLYKDSKKIKKNIIKFIIGLADKGIILSSVLKRNLQPFLSDEKIYELPNFISNSLLEHDIEKTISNQKDQKLKILFLSNLIKEKGIIDFLEAMLILENKNIDFEVHIAGDIPAFMEKEIQKYFEKLNSILHYHGVVKGKQKKDLLLSSHIFVFPTLQEAQGIVLLEAMATANIILSTHVGGISDIFKTNKNGFTIDTHNPKQIADKISKIQSERISYNKMLIENYFEVKKKYTEKIFFGNLYKILMD</sequence>
<feature type="non-terminal residue" evidence="2">
    <location>
        <position position="1"/>
    </location>
</feature>
<dbReference type="SUPFAM" id="SSF53756">
    <property type="entry name" value="UDP-Glycosyltransferase/glycogen phosphorylase"/>
    <property type="match status" value="1"/>
</dbReference>
<dbReference type="PANTHER" id="PTHR45947">
    <property type="entry name" value="SULFOQUINOVOSYL TRANSFERASE SQD2"/>
    <property type="match status" value="1"/>
</dbReference>
<dbReference type="InterPro" id="IPR001296">
    <property type="entry name" value="Glyco_trans_1"/>
</dbReference>
<reference evidence="2 3" key="1">
    <citation type="submission" date="2015-11" db="EMBL/GenBank/DDBJ databases">
        <title>Draft genome of Sulfurovum riftiae 1812E, a member of the Epsilonproteobacteria isolated from the tube of the deep-sea hydrothermal vent tubewom Riftia pachyptila.</title>
        <authorList>
            <person name="Vetriani C."/>
            <person name="Giovannelli D."/>
        </authorList>
    </citation>
    <scope>NUCLEOTIDE SEQUENCE [LARGE SCALE GENOMIC DNA]</scope>
    <source>
        <strain evidence="2 3">1812E</strain>
    </source>
</reference>
<evidence type="ECO:0000259" key="1">
    <source>
        <dbReference type="Pfam" id="PF00534"/>
    </source>
</evidence>
<dbReference type="InterPro" id="IPR050194">
    <property type="entry name" value="Glycosyltransferase_grp1"/>
</dbReference>
<evidence type="ECO:0000313" key="3">
    <source>
        <dbReference type="Proteomes" id="UP000075359"/>
    </source>
</evidence>
<evidence type="ECO:0000313" key="2">
    <source>
        <dbReference type="EMBL" id="KYJ86232.1"/>
    </source>
</evidence>
<dbReference type="Gene3D" id="3.40.50.2000">
    <property type="entry name" value="Glycogen Phosphorylase B"/>
    <property type="match status" value="2"/>
</dbReference>
<dbReference type="OrthoDB" id="9790710at2"/>
<dbReference type="STRING" id="1630136.AS592_05390"/>
<proteinExistence type="predicted"/>
<comment type="caution">
    <text evidence="2">The sequence shown here is derived from an EMBL/GenBank/DDBJ whole genome shotgun (WGS) entry which is preliminary data.</text>
</comment>
<dbReference type="Pfam" id="PF00534">
    <property type="entry name" value="Glycos_transf_1"/>
    <property type="match status" value="1"/>
</dbReference>
<dbReference type="GO" id="GO:0016757">
    <property type="term" value="F:glycosyltransferase activity"/>
    <property type="evidence" value="ECO:0007669"/>
    <property type="project" value="InterPro"/>
</dbReference>
<dbReference type="EMBL" id="LNKT01000034">
    <property type="protein sequence ID" value="KYJ86232.1"/>
    <property type="molecule type" value="Genomic_DNA"/>
</dbReference>
<organism evidence="2 3">
    <name type="scientific">Sulfurovum riftiae</name>
    <dbReference type="NCBI Taxonomy" id="1630136"/>
    <lineage>
        <taxon>Bacteria</taxon>
        <taxon>Pseudomonadati</taxon>
        <taxon>Campylobacterota</taxon>
        <taxon>Epsilonproteobacteria</taxon>
        <taxon>Campylobacterales</taxon>
        <taxon>Sulfurovaceae</taxon>
        <taxon>Sulfurovum</taxon>
    </lineage>
</organism>
<name>A0A151CFB4_9BACT</name>
<accession>A0A151CFB4</accession>
<dbReference type="AlphaFoldDB" id="A0A151CFB4"/>
<dbReference type="RefSeq" id="WP_067331031.1">
    <property type="nucleotide sequence ID" value="NZ_LNKT01000034.1"/>
</dbReference>
<protein>
    <recommendedName>
        <fullName evidence="1">Glycosyl transferase family 1 domain-containing protein</fullName>
    </recommendedName>
</protein>
<keyword evidence="3" id="KW-1185">Reference proteome</keyword>
<dbReference type="CDD" id="cd03801">
    <property type="entry name" value="GT4_PimA-like"/>
    <property type="match status" value="1"/>
</dbReference>
<dbReference type="Proteomes" id="UP000075359">
    <property type="component" value="Unassembled WGS sequence"/>
</dbReference>
<feature type="domain" description="Glycosyl transferase family 1" evidence="1">
    <location>
        <begin position="65"/>
        <end position="224"/>
    </location>
</feature>